<dbReference type="AlphaFoldDB" id="A0A167AKB6"/>
<keyword evidence="4" id="KW-1185">Reference proteome</keyword>
<reference evidence="3 4" key="1">
    <citation type="submission" date="2016-02" db="EMBL/GenBank/DDBJ databases">
        <title>Paenibacillus sp. LPB0068, isolated from Crassostrea gigas.</title>
        <authorList>
            <person name="Shin S.-K."/>
            <person name="Yi H."/>
        </authorList>
    </citation>
    <scope>NUCLEOTIDE SEQUENCE [LARGE SCALE GENOMIC DNA]</scope>
    <source>
        <strain evidence="3 4">LPB0068</strain>
    </source>
</reference>
<evidence type="ECO:0000313" key="3">
    <source>
        <dbReference type="EMBL" id="OAB71129.1"/>
    </source>
</evidence>
<keyword evidence="1" id="KW-0472">Membrane</keyword>
<dbReference type="PANTHER" id="PTHR33490">
    <property type="entry name" value="BLR5614 PROTEIN-RELATED"/>
    <property type="match status" value="1"/>
</dbReference>
<organism evidence="3 4">
    <name type="scientific">Paenibacillus crassostreae</name>
    <dbReference type="NCBI Taxonomy" id="1763538"/>
    <lineage>
        <taxon>Bacteria</taxon>
        <taxon>Bacillati</taxon>
        <taxon>Bacillota</taxon>
        <taxon>Bacilli</taxon>
        <taxon>Bacillales</taxon>
        <taxon>Paenibacillaceae</taxon>
        <taxon>Paenibacillus</taxon>
    </lineage>
</organism>
<dbReference type="STRING" id="1763538.LPB68_08880"/>
<keyword evidence="3" id="KW-0378">Hydrolase</keyword>
<feature type="transmembrane region" description="Helical" evidence="1">
    <location>
        <begin position="140"/>
        <end position="164"/>
    </location>
</feature>
<keyword evidence="3" id="KW-0645">Protease</keyword>
<feature type="transmembrane region" description="Helical" evidence="1">
    <location>
        <begin position="95"/>
        <end position="120"/>
    </location>
</feature>
<dbReference type="KEGG" id="pcx:LPB68_08880"/>
<proteinExistence type="predicted"/>
<protein>
    <submittedName>
        <fullName evidence="3">Cysteine protease</fullName>
    </submittedName>
</protein>
<dbReference type="Gene3D" id="3.10.620.30">
    <property type="match status" value="1"/>
</dbReference>
<dbReference type="InterPro" id="IPR038765">
    <property type="entry name" value="Papain-like_cys_pep_sf"/>
</dbReference>
<dbReference type="EMBL" id="LSFN01000044">
    <property type="protein sequence ID" value="OAB71129.1"/>
    <property type="molecule type" value="Genomic_DNA"/>
</dbReference>
<evidence type="ECO:0000256" key="1">
    <source>
        <dbReference type="SAM" id="Phobius"/>
    </source>
</evidence>
<name>A0A167AKB6_9BACL</name>
<dbReference type="SMART" id="SM00460">
    <property type="entry name" value="TGc"/>
    <property type="match status" value="1"/>
</dbReference>
<sequence length="370" mass="41535">MVTMILVCILVVSLFQGWRRGASNSVGRLLSLLRSVVLTLLGLVISIPFTIWMSPLVQGWLADYSATLSNENLSKWSQVYYTVITSMADFPLMRFAVLFIVNYSIIRLLFSVLIFLLPSWKISLFSSGEGKSSSMLSRLTGMGFGGLMGATRCIVVVAILFIYVTLYPASAFSRHVEASPVYQDGAQMIIVPLSGDLVKEKLPVFTKAVEQELNGILQRRYEVIDSVISEDIAQAAIQITEKAESEEEKARLLYDWVGSRVSYDYNKVDDYEQKGIWHEQTPQDTFDTKLGVCIDYARLYAVMARSVDIEVKVVTGLGYNGQGGYGPHAWNEVYLTNTDEWVPLDPTWAQSGNWFNPPKFAETHIEEQIL</sequence>
<feature type="domain" description="Transglutaminase-like" evidence="2">
    <location>
        <begin position="285"/>
        <end position="348"/>
    </location>
</feature>
<gene>
    <name evidence="3" type="ORF">PNBC_21030</name>
</gene>
<feature type="transmembrane region" description="Helical" evidence="1">
    <location>
        <begin position="31"/>
        <end position="52"/>
    </location>
</feature>
<evidence type="ECO:0000313" key="4">
    <source>
        <dbReference type="Proteomes" id="UP000077134"/>
    </source>
</evidence>
<keyword evidence="1" id="KW-0812">Transmembrane</keyword>
<evidence type="ECO:0000259" key="2">
    <source>
        <dbReference type="SMART" id="SM00460"/>
    </source>
</evidence>
<dbReference type="RefSeq" id="WP_068661475.1">
    <property type="nucleotide sequence ID" value="NZ_CP017770.1"/>
</dbReference>
<accession>A0A167AKB6</accession>
<keyword evidence="1" id="KW-1133">Transmembrane helix</keyword>
<dbReference type="PANTHER" id="PTHR33490:SF3">
    <property type="entry name" value="CONSERVED INTEGRAL MEMBRANE PROTEIN"/>
    <property type="match status" value="1"/>
</dbReference>
<dbReference type="GO" id="GO:0006508">
    <property type="term" value="P:proteolysis"/>
    <property type="evidence" value="ECO:0007669"/>
    <property type="project" value="UniProtKB-KW"/>
</dbReference>
<dbReference type="Pfam" id="PF01841">
    <property type="entry name" value="Transglut_core"/>
    <property type="match status" value="1"/>
</dbReference>
<dbReference type="GO" id="GO:0008233">
    <property type="term" value="F:peptidase activity"/>
    <property type="evidence" value="ECO:0007669"/>
    <property type="project" value="UniProtKB-KW"/>
</dbReference>
<dbReference type="Proteomes" id="UP000077134">
    <property type="component" value="Unassembled WGS sequence"/>
</dbReference>
<dbReference type="InterPro" id="IPR002931">
    <property type="entry name" value="Transglutaminase-like"/>
</dbReference>
<comment type="caution">
    <text evidence="3">The sequence shown here is derived from an EMBL/GenBank/DDBJ whole genome shotgun (WGS) entry which is preliminary data.</text>
</comment>
<dbReference type="SUPFAM" id="SSF54001">
    <property type="entry name" value="Cysteine proteinases"/>
    <property type="match status" value="1"/>
</dbReference>